<gene>
    <name evidence="1" type="ORF">Ahy_B09g097987</name>
</gene>
<proteinExistence type="predicted"/>
<keyword evidence="2" id="KW-1185">Reference proteome</keyword>
<accession>A0A444XQE0</accession>
<name>A0A444XQE0_ARAHY</name>
<protein>
    <submittedName>
        <fullName evidence="1">Uncharacterized protein</fullName>
    </submittedName>
</protein>
<organism evidence="1 2">
    <name type="scientific">Arachis hypogaea</name>
    <name type="common">Peanut</name>
    <dbReference type="NCBI Taxonomy" id="3818"/>
    <lineage>
        <taxon>Eukaryota</taxon>
        <taxon>Viridiplantae</taxon>
        <taxon>Streptophyta</taxon>
        <taxon>Embryophyta</taxon>
        <taxon>Tracheophyta</taxon>
        <taxon>Spermatophyta</taxon>
        <taxon>Magnoliopsida</taxon>
        <taxon>eudicotyledons</taxon>
        <taxon>Gunneridae</taxon>
        <taxon>Pentapetalae</taxon>
        <taxon>rosids</taxon>
        <taxon>fabids</taxon>
        <taxon>Fabales</taxon>
        <taxon>Fabaceae</taxon>
        <taxon>Papilionoideae</taxon>
        <taxon>50 kb inversion clade</taxon>
        <taxon>dalbergioids sensu lato</taxon>
        <taxon>Dalbergieae</taxon>
        <taxon>Pterocarpus clade</taxon>
        <taxon>Arachis</taxon>
    </lineage>
</organism>
<reference evidence="1 2" key="1">
    <citation type="submission" date="2019-01" db="EMBL/GenBank/DDBJ databases">
        <title>Sequencing of cultivated peanut Arachis hypogaea provides insights into genome evolution and oil improvement.</title>
        <authorList>
            <person name="Chen X."/>
        </authorList>
    </citation>
    <scope>NUCLEOTIDE SEQUENCE [LARGE SCALE GENOMIC DNA]</scope>
    <source>
        <strain evidence="2">cv. Fuhuasheng</strain>
        <tissue evidence="1">Leaves</tissue>
    </source>
</reference>
<evidence type="ECO:0000313" key="1">
    <source>
        <dbReference type="EMBL" id="RYQ91923.1"/>
    </source>
</evidence>
<comment type="caution">
    <text evidence="1">The sequence shown here is derived from an EMBL/GenBank/DDBJ whole genome shotgun (WGS) entry which is preliminary data.</text>
</comment>
<dbReference type="Proteomes" id="UP000289738">
    <property type="component" value="Chromosome B09"/>
</dbReference>
<sequence length="183" mass="21272">MNYFKKNFEFDNTTSIKWTLRTLGQYFYPNKRKIEILITNLLDIPPVEWTSFVNHYMDSKTKKQCLQNAKNREKLIISYVGESKNSARRVTQMCYYNIVIKLENNWEGLYIEARAFAQDQERTVTEGIHSKVFSHPDDAIKKFCGPENGKRVGDFSNATYPSDFGKSKCIFRVTTCRGTSSTS</sequence>
<dbReference type="EMBL" id="SDMP01000019">
    <property type="protein sequence ID" value="RYQ91923.1"/>
    <property type="molecule type" value="Genomic_DNA"/>
</dbReference>
<evidence type="ECO:0000313" key="2">
    <source>
        <dbReference type="Proteomes" id="UP000289738"/>
    </source>
</evidence>
<dbReference type="AlphaFoldDB" id="A0A444XQE0"/>